<evidence type="ECO:0000313" key="2">
    <source>
        <dbReference type="EMBL" id="KZZ88014.1"/>
    </source>
</evidence>
<dbReference type="EMBL" id="AZGZ01000029">
    <property type="protein sequence ID" value="KZZ88014.1"/>
    <property type="molecule type" value="Genomic_DNA"/>
</dbReference>
<evidence type="ECO:0000256" key="1">
    <source>
        <dbReference type="SAM" id="MobiDB-lite"/>
    </source>
</evidence>
<gene>
    <name evidence="2" type="ORF">AAP_05280</name>
</gene>
<feature type="compositionally biased region" description="Low complexity" evidence="1">
    <location>
        <begin position="311"/>
        <end position="333"/>
    </location>
</feature>
<feature type="region of interest" description="Disordered" evidence="1">
    <location>
        <begin position="176"/>
        <end position="333"/>
    </location>
</feature>
<dbReference type="VEuPathDB" id="FungiDB:AAP_05280"/>
<feature type="compositionally biased region" description="Basic and acidic residues" evidence="1">
    <location>
        <begin position="176"/>
        <end position="201"/>
    </location>
</feature>
<feature type="compositionally biased region" description="Acidic residues" evidence="1">
    <location>
        <begin position="300"/>
        <end position="310"/>
    </location>
</feature>
<evidence type="ECO:0000313" key="3">
    <source>
        <dbReference type="Proteomes" id="UP000242877"/>
    </source>
</evidence>
<dbReference type="Proteomes" id="UP000242877">
    <property type="component" value="Unassembled WGS sequence"/>
</dbReference>
<keyword evidence="3" id="KW-1185">Reference proteome</keyword>
<feature type="compositionally biased region" description="Polar residues" evidence="1">
    <location>
        <begin position="267"/>
        <end position="278"/>
    </location>
</feature>
<name>A0A167VU73_9EURO</name>
<organism evidence="2 3">
    <name type="scientific">Ascosphaera apis ARSEF 7405</name>
    <dbReference type="NCBI Taxonomy" id="392613"/>
    <lineage>
        <taxon>Eukaryota</taxon>
        <taxon>Fungi</taxon>
        <taxon>Dikarya</taxon>
        <taxon>Ascomycota</taxon>
        <taxon>Pezizomycotina</taxon>
        <taxon>Eurotiomycetes</taxon>
        <taxon>Eurotiomycetidae</taxon>
        <taxon>Onygenales</taxon>
        <taxon>Ascosphaeraceae</taxon>
        <taxon>Ascosphaera</taxon>
    </lineage>
</organism>
<dbReference type="AlphaFoldDB" id="A0A167VU73"/>
<comment type="caution">
    <text evidence="2">The sequence shown here is derived from an EMBL/GenBank/DDBJ whole genome shotgun (WGS) entry which is preliminary data.</text>
</comment>
<proteinExistence type="predicted"/>
<protein>
    <submittedName>
        <fullName evidence="2">Uncharacterized protein</fullName>
    </submittedName>
</protein>
<accession>A0A167VU73</accession>
<feature type="compositionally biased region" description="Acidic residues" evidence="1">
    <location>
        <begin position="202"/>
        <end position="216"/>
    </location>
</feature>
<feature type="compositionally biased region" description="Basic and acidic residues" evidence="1">
    <location>
        <begin position="288"/>
        <end position="299"/>
    </location>
</feature>
<dbReference type="OrthoDB" id="5578001at2759"/>
<reference evidence="2 3" key="1">
    <citation type="journal article" date="2016" name="Genome Biol. Evol.">
        <title>Divergent and convergent evolution of fungal pathogenicity.</title>
        <authorList>
            <person name="Shang Y."/>
            <person name="Xiao G."/>
            <person name="Zheng P."/>
            <person name="Cen K."/>
            <person name="Zhan S."/>
            <person name="Wang C."/>
        </authorList>
    </citation>
    <scope>NUCLEOTIDE SEQUENCE [LARGE SCALE GENOMIC DNA]</scope>
    <source>
        <strain evidence="2 3">ARSEF 7405</strain>
    </source>
</reference>
<sequence>MTSPIPEPDPSHLLPPFLACLPTSLVSPRPPSPLLPLLSPILKQKVDLFSALSSSSSDPWLKHLCWGESNAAALQQIIEESVFEPHPVSGELEVPEHLSICYKKFDEETLRARLSLSPDYSLTVVYVWCTGIADEGGAAWKVTELLPGDCPQATSGTWFPSIGQAIEVFEKSREVSQESKLHTKSTSHADHGVHQVARQEAEEKDGNDDDDDDDDYWAMYDNNGGETPGHPAPDSTARKGNPGLADSGYYDQYDNVQPALDVDDPSINRNDLGESSLNGDLLASMLRRHAELFPSKEEDATGEEEEEENQEPTSQQQSQPASEQQRQTNLPRE</sequence>